<organism evidence="2">
    <name type="scientific">Schizaphis graminum</name>
    <name type="common">Green bug aphid</name>
    <dbReference type="NCBI Taxonomy" id="13262"/>
    <lineage>
        <taxon>Eukaryota</taxon>
        <taxon>Metazoa</taxon>
        <taxon>Ecdysozoa</taxon>
        <taxon>Arthropoda</taxon>
        <taxon>Hexapoda</taxon>
        <taxon>Insecta</taxon>
        <taxon>Pterygota</taxon>
        <taxon>Neoptera</taxon>
        <taxon>Paraneoptera</taxon>
        <taxon>Hemiptera</taxon>
        <taxon>Sternorrhyncha</taxon>
        <taxon>Aphidomorpha</taxon>
        <taxon>Aphidoidea</taxon>
        <taxon>Aphididae</taxon>
        <taxon>Aphidini</taxon>
        <taxon>Schizaphis</taxon>
    </lineage>
</organism>
<evidence type="ECO:0000313" key="2">
    <source>
        <dbReference type="EMBL" id="MBY22586.1"/>
    </source>
</evidence>
<dbReference type="EMBL" id="GGMR01009967">
    <property type="protein sequence ID" value="MBY22586.1"/>
    <property type="molecule type" value="Transcribed_RNA"/>
</dbReference>
<proteinExistence type="predicted"/>
<name>A0A2S2P0Y3_SCHGA</name>
<reference evidence="2" key="1">
    <citation type="submission" date="2018-04" db="EMBL/GenBank/DDBJ databases">
        <title>Transcriptome of Schizaphis graminum biotype I.</title>
        <authorList>
            <person name="Scully E.D."/>
            <person name="Geib S.M."/>
            <person name="Palmer N.A."/>
            <person name="Koch K."/>
            <person name="Bradshaw J."/>
            <person name="Heng-Moss T."/>
            <person name="Sarath G."/>
        </authorList>
    </citation>
    <scope>NUCLEOTIDE SEQUENCE</scope>
</reference>
<protein>
    <submittedName>
        <fullName evidence="2">Uncharacterized protein</fullName>
    </submittedName>
</protein>
<accession>A0A2S2P0Y3</accession>
<sequence length="157" mass="17700">MSNTPIPVGFVNGGHQPNPVGHGSIHDTHHRCSQQPTFVPPNVPPSQVFPETEYPEIDIPDSAKLSNGEKLMLLKLLKDWNLKFLFRTLNEALVGIEALQFITPAQCESMLNSYPLGIRIKFTAKVTQLQRDYSRVSSHCDHRVHVPHVPMYANSYM</sequence>
<gene>
    <name evidence="2" type="ORF">g.14099</name>
</gene>
<feature type="region of interest" description="Disordered" evidence="1">
    <location>
        <begin position="1"/>
        <end position="37"/>
    </location>
</feature>
<evidence type="ECO:0000256" key="1">
    <source>
        <dbReference type="SAM" id="MobiDB-lite"/>
    </source>
</evidence>
<dbReference type="AlphaFoldDB" id="A0A2S2P0Y3"/>